<protein>
    <submittedName>
        <fullName evidence="6">Penicillin amidase</fullName>
    </submittedName>
</protein>
<dbReference type="PIRSF" id="PIRSF001227">
    <property type="entry name" value="Pen_acylase"/>
    <property type="match status" value="1"/>
</dbReference>
<evidence type="ECO:0000256" key="4">
    <source>
        <dbReference type="PIRSR" id="PIRSR001227-1"/>
    </source>
</evidence>
<dbReference type="InterPro" id="IPR002692">
    <property type="entry name" value="S45"/>
</dbReference>
<evidence type="ECO:0000256" key="1">
    <source>
        <dbReference type="ARBA" id="ARBA00006586"/>
    </source>
</evidence>
<feature type="binding site" evidence="5">
    <location>
        <position position="334"/>
    </location>
    <ligand>
        <name>Ca(2+)</name>
        <dbReference type="ChEBI" id="CHEBI:29108"/>
    </ligand>
</feature>
<dbReference type="Gene3D" id="1.10.439.10">
    <property type="entry name" value="Penicillin Amidohydrolase, domain 1"/>
    <property type="match status" value="1"/>
</dbReference>
<dbReference type="Pfam" id="PF01804">
    <property type="entry name" value="Penicil_amidase"/>
    <property type="match status" value="1"/>
</dbReference>
<feature type="active site" description="Nucleophile" evidence="4">
    <location>
        <position position="259"/>
    </location>
</feature>
<dbReference type="GO" id="GO:0016811">
    <property type="term" value="F:hydrolase activity, acting on carbon-nitrogen (but not peptide) bonds, in linear amides"/>
    <property type="evidence" value="ECO:0007669"/>
    <property type="project" value="InterPro"/>
</dbReference>
<feature type="binding site" evidence="5">
    <location>
        <position position="331"/>
    </location>
    <ligand>
        <name>Ca(2+)</name>
        <dbReference type="ChEBI" id="CHEBI:29108"/>
    </ligand>
</feature>
<dbReference type="eggNOG" id="COG2366">
    <property type="taxonomic scope" value="Bacteria"/>
</dbReference>
<dbReference type="InterPro" id="IPR023343">
    <property type="entry name" value="Penicillin_amidase_dom1"/>
</dbReference>
<dbReference type="SUPFAM" id="SSF56235">
    <property type="entry name" value="N-terminal nucleophile aminohydrolases (Ntn hydrolases)"/>
    <property type="match status" value="1"/>
</dbReference>
<keyword evidence="5" id="KW-0106">Calcium</keyword>
<evidence type="ECO:0000256" key="3">
    <source>
        <dbReference type="ARBA" id="ARBA00023145"/>
    </source>
</evidence>
<comment type="similarity">
    <text evidence="1">Belongs to the peptidase S45 family.</text>
</comment>
<reference evidence="6 7" key="1">
    <citation type="submission" date="2014-03" db="EMBL/GenBank/DDBJ databases">
        <title>Draft genome sequence of Deinococcus phoenicis 1P10ME.</title>
        <authorList>
            <person name="Stepanov V.G."/>
            <person name="Vaishampayan P."/>
            <person name="Venkateswaran K."/>
            <person name="Fox G.E."/>
        </authorList>
    </citation>
    <scope>NUCLEOTIDE SEQUENCE [LARGE SCALE GENOMIC DNA]</scope>
    <source>
        <strain evidence="6 7">1P10ME</strain>
    </source>
</reference>
<evidence type="ECO:0000313" key="6">
    <source>
        <dbReference type="EMBL" id="EYB67392.1"/>
    </source>
</evidence>
<dbReference type="PANTHER" id="PTHR34218:SF4">
    <property type="entry name" value="ACYL-HOMOSERINE LACTONE ACYLASE QUIP"/>
    <property type="match status" value="1"/>
</dbReference>
<keyword evidence="7" id="KW-1185">Reference proteome</keyword>
<dbReference type="STRING" id="1476583.DEIPH_ctg043orf0025"/>
<dbReference type="GO" id="GO:0017000">
    <property type="term" value="P:antibiotic biosynthetic process"/>
    <property type="evidence" value="ECO:0007669"/>
    <property type="project" value="InterPro"/>
</dbReference>
<dbReference type="InterPro" id="IPR029055">
    <property type="entry name" value="Ntn_hydrolases_N"/>
</dbReference>
<dbReference type="InterPro" id="IPR043147">
    <property type="entry name" value="Penicillin_amidase_A-knob"/>
</dbReference>
<proteinExistence type="inferred from homology"/>
<feature type="binding site" evidence="5">
    <location>
        <position position="499"/>
    </location>
    <ligand>
        <name>Ca(2+)</name>
        <dbReference type="ChEBI" id="CHEBI:29108"/>
    </ligand>
</feature>
<dbReference type="EMBL" id="JHAC01000041">
    <property type="protein sequence ID" value="EYB67392.1"/>
    <property type="molecule type" value="Genomic_DNA"/>
</dbReference>
<dbReference type="AlphaFoldDB" id="A0A016QNC4"/>
<comment type="cofactor">
    <cofactor evidence="5">
        <name>Ca(2+)</name>
        <dbReference type="ChEBI" id="CHEBI:29108"/>
    </cofactor>
    <text evidence="5">Binds 1 Ca(2+) ion per dimer.</text>
</comment>
<dbReference type="GO" id="GO:0046872">
    <property type="term" value="F:metal ion binding"/>
    <property type="evidence" value="ECO:0007669"/>
    <property type="project" value="UniProtKB-KW"/>
</dbReference>
<dbReference type="Gene3D" id="1.10.1400.10">
    <property type="match status" value="1"/>
</dbReference>
<gene>
    <name evidence="6" type="ORF">DEIPH_ctg043orf0025</name>
</gene>
<keyword evidence="5" id="KW-0479">Metal-binding</keyword>
<accession>A0A016QNC4</accession>
<comment type="caution">
    <text evidence="6">The sequence shown here is derived from an EMBL/GenBank/DDBJ whole genome shotgun (WGS) entry which is preliminary data.</text>
</comment>
<dbReference type="Gene3D" id="2.30.120.10">
    <property type="match status" value="1"/>
</dbReference>
<sequence>MLWLILLVLAVALAVVVWLKVTSSPRVSGTVTLPGLSGPVTVTRDEWGVPHIRAQASDEDAMYALGFVHAQDRAWQMDFQRRVSQGRLAEVLGEAALPQDKFLRTWGFYRAAENALPALSAPTRRMVRAYTAGVNTGMAQGQHAPEFRILGYTPEPWTDVDSIAWSKLMAYDLGGNADDEILGTRVVKRLGEAGLSEVLPPYPQNAPTILSRDELGLTGKAPLTGREVAALPEATLKALQAHLDAARSLGMERVPGKGSNDWVIGGRRTASGKPILADDPHLALTSPMLWYLADVQGPKLRAIGASIPGLPGIVIGRNDRVAWGVTNVNPDVQDLYVEPEGARLTGRTEIIKVKGQPDVRLTVRESTHGPIISDVGAGDVGPRVALKWTALQPGDTTLDAFLGLNYAQNWQDFRAALEKYVAPSQNFVYADVDGNTGYYAPGRVPIRRGWDGSLPVSGDGNREWAGYIPFAQLPHTYNPADGLVVTANNKPVPDAYAFDLANIRNWAEPYRAERITQLLTQKPGGLTLDDVKAVQLDTVSLVWRDLKPFLLATQPEGDLSRQALELLRGWDGNERTGSVQPTIFEAWLSELQAMAQDELGDGTRVNSLAVLNQLRAGGELCRNETAEQPDCAAELRASLKQAVDRLAAQLGSDPAGWTYGKVHTVASNHRAFGGVKALAWLFNHSAPTNGGTNTVNVARPDPDTMQQTHGPSYRQIVDLSDMNRSVYVGSLGQSGSPLGNHVTDQQKRWAAGEYLPMSTQAKDWGKTRTLTLKP</sequence>
<feature type="binding site" evidence="5">
    <location>
        <position position="180"/>
    </location>
    <ligand>
        <name>Ca(2+)</name>
        <dbReference type="ChEBI" id="CHEBI:29108"/>
    </ligand>
</feature>
<dbReference type="InterPro" id="IPR014395">
    <property type="entry name" value="Pen/GL7ACA/AHL_acylase"/>
</dbReference>
<dbReference type="Gene3D" id="3.60.20.10">
    <property type="entry name" value="Glutamine Phosphoribosylpyrophosphate, subunit 1, domain 1"/>
    <property type="match status" value="1"/>
</dbReference>
<evidence type="ECO:0000256" key="2">
    <source>
        <dbReference type="ARBA" id="ARBA00022801"/>
    </source>
</evidence>
<keyword evidence="2" id="KW-0378">Hydrolase</keyword>
<keyword evidence="3" id="KW-0865">Zymogen</keyword>
<dbReference type="Proteomes" id="UP000020492">
    <property type="component" value="Unassembled WGS sequence"/>
</dbReference>
<dbReference type="PATRIC" id="fig|1476583.3.peg.2569"/>
<dbReference type="CDD" id="cd03747">
    <property type="entry name" value="Ntn_PGA_like"/>
    <property type="match status" value="1"/>
</dbReference>
<evidence type="ECO:0000256" key="5">
    <source>
        <dbReference type="PIRSR" id="PIRSR001227-2"/>
    </source>
</evidence>
<evidence type="ECO:0000313" key="7">
    <source>
        <dbReference type="Proteomes" id="UP000020492"/>
    </source>
</evidence>
<dbReference type="InterPro" id="IPR043146">
    <property type="entry name" value="Penicillin_amidase_N_B-knob"/>
</dbReference>
<dbReference type="MEROPS" id="S45.003"/>
<dbReference type="PANTHER" id="PTHR34218">
    <property type="entry name" value="PEPTIDASE S45 PENICILLIN AMIDASE"/>
    <property type="match status" value="1"/>
</dbReference>
<organism evidence="6 7">
    <name type="scientific">Deinococcus phoenicis</name>
    <dbReference type="NCBI Taxonomy" id="1476583"/>
    <lineage>
        <taxon>Bacteria</taxon>
        <taxon>Thermotogati</taxon>
        <taxon>Deinococcota</taxon>
        <taxon>Deinococci</taxon>
        <taxon>Deinococcales</taxon>
        <taxon>Deinococcaceae</taxon>
        <taxon>Deinococcus</taxon>
    </lineage>
</organism>
<name>A0A016QNC4_9DEIO</name>